<comment type="caution">
    <text evidence="1">The sequence shown here is derived from an EMBL/GenBank/DDBJ whole genome shotgun (WGS) entry which is preliminary data.</text>
</comment>
<name>A0A067WJE6_9HYPH</name>
<keyword evidence="2" id="KW-1185">Reference proteome</keyword>
<proteinExistence type="predicted"/>
<reference evidence="1 2" key="1">
    <citation type="submission" date="2012-04" db="EMBL/GenBank/DDBJ databases">
        <title>The Genome Sequence of Bartonella rochalimae BMGH.</title>
        <authorList>
            <consortium name="The Broad Institute Genome Sequencing Platform"/>
            <consortium name="The Broad Institute Genome Sequencing Center for Infectious Disease"/>
            <person name="Feldgarden M."/>
            <person name="Kirby J."/>
            <person name="Kosoy M."/>
            <person name="Birtles R."/>
            <person name="Probert W.S."/>
            <person name="Chiaraviglio L."/>
            <person name="Walker B."/>
            <person name="Young S.K."/>
            <person name="Zeng Q."/>
            <person name="Gargeya S."/>
            <person name="Fitzgerald M."/>
            <person name="Haas B."/>
            <person name="Abouelleil A."/>
            <person name="Alvarado L."/>
            <person name="Arachchi H.M."/>
            <person name="Berlin A.M."/>
            <person name="Chapman S.B."/>
            <person name="Goldberg J."/>
            <person name="Griggs A."/>
            <person name="Gujja S."/>
            <person name="Hansen M."/>
            <person name="Howarth C."/>
            <person name="Imamovic A."/>
            <person name="Larimer J."/>
            <person name="McCowen C."/>
            <person name="Montmayeur A."/>
            <person name="Murphy C."/>
            <person name="Neiman D."/>
            <person name="Pearson M."/>
            <person name="Priest M."/>
            <person name="Roberts A."/>
            <person name="Saif S."/>
            <person name="Shea T."/>
            <person name="Sisk P."/>
            <person name="Sykes S."/>
            <person name="Wortman J."/>
            <person name="Nusbaum C."/>
            <person name="Birren B."/>
        </authorList>
    </citation>
    <scope>NUCLEOTIDE SEQUENCE [LARGE SCALE GENOMIC DNA]</scope>
    <source>
        <strain evidence="1 2">ATCC BAA-1498</strain>
    </source>
</reference>
<dbReference type="AlphaFoldDB" id="A0A067WJE6"/>
<evidence type="ECO:0000313" key="2">
    <source>
        <dbReference type="Proteomes" id="UP000027336"/>
    </source>
</evidence>
<dbReference type="eggNOG" id="COG3200">
    <property type="taxonomic scope" value="Bacteria"/>
</dbReference>
<sequence>MDIRFYFNSPQRYELLTKRISKVIDFIHLIGGTAKMNLSLCEACSYISHKAFLLGFDRN</sequence>
<accession>A0A067WJE6</accession>
<organism evidence="1 2">
    <name type="scientific">Bartonella rochalimae ATCC BAA-1498</name>
    <dbReference type="NCBI Taxonomy" id="685782"/>
    <lineage>
        <taxon>Bacteria</taxon>
        <taxon>Pseudomonadati</taxon>
        <taxon>Pseudomonadota</taxon>
        <taxon>Alphaproteobacteria</taxon>
        <taxon>Hyphomicrobiales</taxon>
        <taxon>Bartonellaceae</taxon>
        <taxon>Bartonella</taxon>
    </lineage>
</organism>
<protein>
    <submittedName>
        <fullName evidence="1">Uncharacterized protein</fullName>
    </submittedName>
</protein>
<dbReference type="EMBL" id="AHPK01000002">
    <property type="protein sequence ID" value="KEC56923.1"/>
    <property type="molecule type" value="Genomic_DNA"/>
</dbReference>
<evidence type="ECO:0000313" key="1">
    <source>
        <dbReference type="EMBL" id="KEC56923.1"/>
    </source>
</evidence>
<dbReference type="HOGENOM" id="CLU_2950945_0_0_5"/>
<dbReference type="Proteomes" id="UP000027336">
    <property type="component" value="Unassembled WGS sequence"/>
</dbReference>
<gene>
    <name evidence="1" type="ORF">O99_00345</name>
</gene>